<keyword evidence="5" id="KW-1185">Reference proteome</keyword>
<dbReference type="InterPro" id="IPR019832">
    <property type="entry name" value="Mn/Fe_SOD_C"/>
</dbReference>
<feature type="domain" description="Manganese/iron superoxide dismutase C-terminal" evidence="3">
    <location>
        <begin position="272"/>
        <end position="314"/>
    </location>
</feature>
<feature type="region of interest" description="Disordered" evidence="2">
    <location>
        <begin position="320"/>
        <end position="340"/>
    </location>
</feature>
<evidence type="ECO:0000313" key="5">
    <source>
        <dbReference type="Proteomes" id="UP001140453"/>
    </source>
</evidence>
<feature type="domain" description="Manganese/iron superoxide dismutase C-terminal" evidence="3">
    <location>
        <begin position="152"/>
        <end position="208"/>
    </location>
</feature>
<accession>A0A9W8YXE8</accession>
<dbReference type="GO" id="GO:0005737">
    <property type="term" value="C:cytoplasm"/>
    <property type="evidence" value="ECO:0007669"/>
    <property type="project" value="TreeGrafter"/>
</dbReference>
<feature type="compositionally biased region" description="Polar residues" evidence="2">
    <location>
        <begin position="323"/>
        <end position="340"/>
    </location>
</feature>
<name>A0A9W8YXE8_9PEZI</name>
<evidence type="ECO:0000313" key="4">
    <source>
        <dbReference type="EMBL" id="KAJ4394635.1"/>
    </source>
</evidence>
<dbReference type="SUPFAM" id="SSF54719">
    <property type="entry name" value="Fe,Mn superoxide dismutase (SOD), C-terminal domain"/>
    <property type="match status" value="1"/>
</dbReference>
<dbReference type="InterPro" id="IPR036324">
    <property type="entry name" value="Mn/Fe_SOD_N_sf"/>
</dbReference>
<dbReference type="PANTHER" id="PTHR43595">
    <property type="entry name" value="37S RIBOSOMAL PROTEIN S26, MITOCHONDRIAL"/>
    <property type="match status" value="1"/>
</dbReference>
<dbReference type="PANTHER" id="PTHR43595:SF2">
    <property type="entry name" value="SMALL RIBOSOMAL SUBUNIT PROTEIN MS42"/>
    <property type="match status" value="1"/>
</dbReference>
<dbReference type="Proteomes" id="UP001140453">
    <property type="component" value="Unassembled WGS sequence"/>
</dbReference>
<dbReference type="Gene3D" id="3.55.40.20">
    <property type="entry name" value="Iron/manganese superoxide dismutase, C-terminal domain"/>
    <property type="match status" value="1"/>
</dbReference>
<sequence length="340" mass="37896">MLKPRLRIPRRGGLLRPASTPSPTCSPFVLAAAPKLQQRRSIQTAPLGPHRVPELPFADKFAREGVPNLYSKEGFAAAWNMYMEWCLGKLNERVAGQGFEDKTVKEIAIITSREAKSAAIFNYASMAHNNHFFFESIAPHGGEDPHEHMPEDLRKQLVASFGSLETLQSDMLNTANAMFGPGFVWLVRQRNTYGMRADPFRILTTYQAGSPYPQAHWRGQGTDMNSEGGFDDKSGSVIRNYYNMMNKHNNRAQLHGSTGYEGSTSRNPGGADVVPVLCVNTWEHAWMFDHGIGGKESFLGRWWNVIHWGKVAERAQLGANKPMSASPNMGQFQQSVGDQI</sequence>
<gene>
    <name evidence="4" type="ORF">N0V93_003854</name>
</gene>
<evidence type="ECO:0000259" key="3">
    <source>
        <dbReference type="Pfam" id="PF02777"/>
    </source>
</evidence>
<dbReference type="GO" id="GO:0046872">
    <property type="term" value="F:metal ion binding"/>
    <property type="evidence" value="ECO:0007669"/>
    <property type="project" value="InterPro"/>
</dbReference>
<dbReference type="GO" id="GO:0004784">
    <property type="term" value="F:superoxide dismutase activity"/>
    <property type="evidence" value="ECO:0007669"/>
    <property type="project" value="InterPro"/>
</dbReference>
<comment type="function">
    <text evidence="1">Component of the mitochondrial ribosome (mitoribosome), a dedicated translation machinery responsible for the synthesis of mitochondrial genome-encoded proteins, including at least some of the essential transmembrane subunits of the mitochondrial respiratory chain. The mitoribosomes are attached to the mitochondrial inner membrane and translation products are cotranslationally integrated into the membrane.</text>
</comment>
<evidence type="ECO:0000256" key="1">
    <source>
        <dbReference type="ARBA" id="ARBA00037226"/>
    </source>
</evidence>
<organism evidence="4 5">
    <name type="scientific">Gnomoniopsis smithogilvyi</name>
    <dbReference type="NCBI Taxonomy" id="1191159"/>
    <lineage>
        <taxon>Eukaryota</taxon>
        <taxon>Fungi</taxon>
        <taxon>Dikarya</taxon>
        <taxon>Ascomycota</taxon>
        <taxon>Pezizomycotina</taxon>
        <taxon>Sordariomycetes</taxon>
        <taxon>Sordariomycetidae</taxon>
        <taxon>Diaporthales</taxon>
        <taxon>Gnomoniaceae</taxon>
        <taxon>Gnomoniopsis</taxon>
    </lineage>
</organism>
<dbReference type="InterPro" id="IPR036314">
    <property type="entry name" value="SOD_C_sf"/>
</dbReference>
<dbReference type="OrthoDB" id="275227at2759"/>
<dbReference type="SUPFAM" id="SSF46609">
    <property type="entry name" value="Fe,Mn superoxide dismutase (SOD), N-terminal domain"/>
    <property type="match status" value="1"/>
</dbReference>
<comment type="caution">
    <text evidence="4">The sequence shown here is derived from an EMBL/GenBank/DDBJ whole genome shotgun (WGS) entry which is preliminary data.</text>
</comment>
<evidence type="ECO:0000256" key="2">
    <source>
        <dbReference type="SAM" id="MobiDB-lite"/>
    </source>
</evidence>
<reference evidence="4" key="1">
    <citation type="submission" date="2022-10" db="EMBL/GenBank/DDBJ databases">
        <title>Tapping the CABI collections for fungal endophytes: first genome assemblies for Collariella, Neodidymelliopsis, Ascochyta clinopodiicola, Didymella pomorum, Didymosphaeria variabile, Neocosmospora piperis and Neocucurbitaria cava.</title>
        <authorList>
            <person name="Hill R."/>
        </authorList>
    </citation>
    <scope>NUCLEOTIDE SEQUENCE</scope>
    <source>
        <strain evidence="4">IMI 355082</strain>
    </source>
</reference>
<protein>
    <recommendedName>
        <fullName evidence="3">Manganese/iron superoxide dismutase C-terminal domain-containing protein</fullName>
    </recommendedName>
</protein>
<dbReference type="EMBL" id="JAPEVB010000002">
    <property type="protein sequence ID" value="KAJ4394635.1"/>
    <property type="molecule type" value="Genomic_DNA"/>
</dbReference>
<dbReference type="Pfam" id="PF02777">
    <property type="entry name" value="Sod_Fe_C"/>
    <property type="match status" value="2"/>
</dbReference>
<dbReference type="AlphaFoldDB" id="A0A9W8YXE8"/>
<proteinExistence type="predicted"/>